<dbReference type="PANTHER" id="PTHR43798">
    <property type="entry name" value="MONOACYLGLYCEROL LIPASE"/>
    <property type="match status" value="1"/>
</dbReference>
<dbReference type="SUPFAM" id="SSF53474">
    <property type="entry name" value="alpha/beta-Hydrolases"/>
    <property type="match status" value="1"/>
</dbReference>
<dbReference type="HOGENOM" id="CLU_020336_12_2_6"/>
<dbReference type="InterPro" id="IPR000073">
    <property type="entry name" value="AB_hydrolase_1"/>
</dbReference>
<dbReference type="GO" id="GO:0016787">
    <property type="term" value="F:hydrolase activity"/>
    <property type="evidence" value="ECO:0007669"/>
    <property type="project" value="UniProtKB-KW"/>
</dbReference>
<dbReference type="STRING" id="626887.J057_18045"/>
<evidence type="ECO:0000313" key="2">
    <source>
        <dbReference type="EMBL" id="ENO13323.2"/>
    </source>
</evidence>
<dbReference type="Pfam" id="PF12697">
    <property type="entry name" value="Abhydrolase_6"/>
    <property type="match status" value="1"/>
</dbReference>
<evidence type="ECO:0000259" key="1">
    <source>
        <dbReference type="Pfam" id="PF12697"/>
    </source>
</evidence>
<protein>
    <submittedName>
        <fullName evidence="2">Alpha/beta fold hydrolase</fullName>
    </submittedName>
</protein>
<evidence type="ECO:0000313" key="3">
    <source>
        <dbReference type="Proteomes" id="UP000013165"/>
    </source>
</evidence>
<accession>N6WWX2</accession>
<name>N6WWX2_9GAMM</name>
<gene>
    <name evidence="2" type="ORF">J057_18045</name>
</gene>
<sequence>MTTMPLPPVTLISGWGAPVSMIAPWVEGLSDDIRYISLDDELLAQSRTADDAATRILERTEAPRLFIGWSLGGQIAASAAEQMPDKVRGLVTVCSTPSFIERPEWPVGMASPEFEYFRSGLERACLKQWKRFMLLQVRGSDQTGSSEKKLNHETDDRRALQRWLEAGPGVSERNLARSLDWLGQLDQRELWRRLDVPAIHLFAGRDRLVNPDTASILRTQNLDCRLLKAVPHWPHGEAADSIARLLTEFVDERAGV</sequence>
<proteinExistence type="predicted"/>
<dbReference type="InterPro" id="IPR050266">
    <property type="entry name" value="AB_hydrolase_sf"/>
</dbReference>
<comment type="caution">
    <text evidence="2">The sequence shown here is derived from an EMBL/GenBank/DDBJ whole genome shotgun (WGS) entry which is preliminary data.</text>
</comment>
<dbReference type="PATRIC" id="fig|626887.3.peg.3610"/>
<reference evidence="2 3" key="1">
    <citation type="journal article" date="2013" name="Genome Announc.">
        <title>Genome Sequence of the Polycyclic Aromatic Hydrocarbon-Degrading Bacterium Strain Marinobacter nanhaiticus D15-8WT.</title>
        <authorList>
            <person name="Cui Z."/>
            <person name="Gao W."/>
            <person name="Li Q."/>
            <person name="Xu G."/>
            <person name="Zheng L."/>
        </authorList>
    </citation>
    <scope>NUCLEOTIDE SEQUENCE [LARGE SCALE GENOMIC DNA]</scope>
    <source>
        <strain evidence="2 3">D15-8W</strain>
    </source>
</reference>
<keyword evidence="3" id="KW-1185">Reference proteome</keyword>
<dbReference type="EMBL" id="APLQ01000014">
    <property type="protein sequence ID" value="ENO13323.2"/>
    <property type="molecule type" value="Genomic_DNA"/>
</dbReference>
<dbReference type="OrthoDB" id="9780744at2"/>
<keyword evidence="2" id="KW-0378">Hydrolase</keyword>
<dbReference type="eggNOG" id="COG0596">
    <property type="taxonomic scope" value="Bacteria"/>
</dbReference>
<dbReference type="Proteomes" id="UP000013165">
    <property type="component" value="Unassembled WGS sequence"/>
</dbReference>
<dbReference type="AlphaFoldDB" id="N6WWX2"/>
<dbReference type="InterPro" id="IPR029058">
    <property type="entry name" value="AB_hydrolase_fold"/>
</dbReference>
<feature type="domain" description="AB hydrolase-1" evidence="1">
    <location>
        <begin position="49"/>
        <end position="244"/>
    </location>
</feature>
<dbReference type="Gene3D" id="3.40.50.1820">
    <property type="entry name" value="alpha/beta hydrolase"/>
    <property type="match status" value="1"/>
</dbReference>
<organism evidence="2 3">
    <name type="scientific">Marinobacter nanhaiticus D15-8W</name>
    <dbReference type="NCBI Taxonomy" id="626887"/>
    <lineage>
        <taxon>Bacteria</taxon>
        <taxon>Pseudomonadati</taxon>
        <taxon>Pseudomonadota</taxon>
        <taxon>Gammaproteobacteria</taxon>
        <taxon>Pseudomonadales</taxon>
        <taxon>Marinobacteraceae</taxon>
        <taxon>Marinobacter</taxon>
    </lineage>
</organism>